<organism evidence="1">
    <name type="scientific">Anopheles darlingi</name>
    <name type="common">Mosquito</name>
    <dbReference type="NCBI Taxonomy" id="43151"/>
    <lineage>
        <taxon>Eukaryota</taxon>
        <taxon>Metazoa</taxon>
        <taxon>Ecdysozoa</taxon>
        <taxon>Arthropoda</taxon>
        <taxon>Hexapoda</taxon>
        <taxon>Insecta</taxon>
        <taxon>Pterygota</taxon>
        <taxon>Neoptera</taxon>
        <taxon>Endopterygota</taxon>
        <taxon>Diptera</taxon>
        <taxon>Nematocera</taxon>
        <taxon>Culicoidea</taxon>
        <taxon>Culicidae</taxon>
        <taxon>Anophelinae</taxon>
        <taxon>Anopheles</taxon>
    </lineage>
</organism>
<protein>
    <submittedName>
        <fullName evidence="1">Putative secreted protein</fullName>
    </submittedName>
</protein>
<dbReference type="AlphaFoldDB" id="A0A2M4D1P7"/>
<name>A0A2M4D1P7_ANODA</name>
<sequence>MLLLLLLLRLLMLLLLVLLLLFGVLPCLFVFIHHHHHHHHHHSSSSFPFDVPSIDPCCHSDVFSCAAPPPAQRDLPFPRQPAPNRAQPSLLFWPLSSFLLLFLLQPRQDLCPVPHQVSVVWHPSFAAPNISADIRFALWRFPKTRHLPVATTKHHQHSRPSQ</sequence>
<proteinExistence type="predicted"/>
<reference evidence="1" key="1">
    <citation type="submission" date="2018-01" db="EMBL/GenBank/DDBJ databases">
        <title>An insight into the sialome of Amazonian anophelines.</title>
        <authorList>
            <person name="Ribeiro J.M."/>
            <person name="Scarpassa V."/>
            <person name="Calvo E."/>
        </authorList>
    </citation>
    <scope>NUCLEOTIDE SEQUENCE</scope>
</reference>
<evidence type="ECO:0000313" key="1">
    <source>
        <dbReference type="EMBL" id="MBW71493.1"/>
    </source>
</evidence>
<accession>A0A2M4D1P7</accession>
<dbReference type="EMBL" id="GGFL01007315">
    <property type="protein sequence ID" value="MBW71493.1"/>
    <property type="molecule type" value="Transcribed_RNA"/>
</dbReference>